<accession>A0A251SZU7</accession>
<dbReference type="GO" id="GO:0016020">
    <property type="term" value="C:membrane"/>
    <property type="evidence" value="ECO:0000318"/>
    <property type="project" value="GO_Central"/>
</dbReference>
<feature type="transmembrane region" description="Helical" evidence="1">
    <location>
        <begin position="29"/>
        <end position="51"/>
    </location>
</feature>
<dbReference type="PANTHER" id="PTHR33133">
    <property type="entry name" value="OS08G0107100 PROTEIN-RELATED"/>
    <property type="match status" value="1"/>
</dbReference>
<keyword evidence="4" id="KW-1185">Reference proteome</keyword>
<dbReference type="FunCoup" id="A0A251SZU7">
    <property type="interactions" value="1955"/>
</dbReference>
<evidence type="ECO:0000256" key="1">
    <source>
        <dbReference type="SAM" id="Phobius"/>
    </source>
</evidence>
<reference evidence="2 4" key="1">
    <citation type="journal article" date="2017" name="Nature">
        <title>The sunflower genome provides insights into oil metabolism, flowering and Asterid evolution.</title>
        <authorList>
            <person name="Badouin H."/>
            <person name="Gouzy J."/>
            <person name="Grassa C.J."/>
            <person name="Murat F."/>
            <person name="Staton S.E."/>
            <person name="Cottret L."/>
            <person name="Lelandais-Briere C."/>
            <person name="Owens G.L."/>
            <person name="Carrere S."/>
            <person name="Mayjonade B."/>
            <person name="Legrand L."/>
            <person name="Gill N."/>
            <person name="Kane N.C."/>
            <person name="Bowers J.E."/>
            <person name="Hubner S."/>
            <person name="Bellec A."/>
            <person name="Berard A."/>
            <person name="Berges H."/>
            <person name="Blanchet N."/>
            <person name="Boniface M.C."/>
            <person name="Brunel D."/>
            <person name="Catrice O."/>
            <person name="Chaidir N."/>
            <person name="Claudel C."/>
            <person name="Donnadieu C."/>
            <person name="Faraut T."/>
            <person name="Fievet G."/>
            <person name="Helmstetter N."/>
            <person name="King M."/>
            <person name="Knapp S.J."/>
            <person name="Lai Z."/>
            <person name="Le Paslier M.C."/>
            <person name="Lippi Y."/>
            <person name="Lorenzon L."/>
            <person name="Mandel J.R."/>
            <person name="Marage G."/>
            <person name="Marchand G."/>
            <person name="Marquand E."/>
            <person name="Bret-Mestries E."/>
            <person name="Morien E."/>
            <person name="Nambeesan S."/>
            <person name="Nguyen T."/>
            <person name="Pegot-Espagnet P."/>
            <person name="Pouilly N."/>
            <person name="Raftis F."/>
            <person name="Sallet E."/>
            <person name="Schiex T."/>
            <person name="Thomas J."/>
            <person name="Vandecasteele C."/>
            <person name="Vares D."/>
            <person name="Vear F."/>
            <person name="Vautrin S."/>
            <person name="Crespi M."/>
            <person name="Mangin B."/>
            <person name="Burke J.M."/>
            <person name="Salse J."/>
            <person name="Munos S."/>
            <person name="Vincourt P."/>
            <person name="Rieseberg L.H."/>
            <person name="Langlade N.B."/>
        </authorList>
    </citation>
    <scope>NUCLEOTIDE SEQUENCE [LARGE SCALE GENOMIC DNA]</scope>
    <source>
        <strain evidence="4">cv. SF193</strain>
        <tissue evidence="2">Leaves</tissue>
    </source>
</reference>
<dbReference type="AlphaFoldDB" id="A0A251SZU7"/>
<feature type="transmembrane region" description="Helical" evidence="1">
    <location>
        <begin position="115"/>
        <end position="148"/>
    </location>
</feature>
<evidence type="ECO:0008006" key="5">
    <source>
        <dbReference type="Google" id="ProtNLM"/>
    </source>
</evidence>
<dbReference type="OrthoDB" id="1934322at2759"/>
<feature type="transmembrane region" description="Helical" evidence="1">
    <location>
        <begin position="160"/>
        <end position="180"/>
    </location>
</feature>
<evidence type="ECO:0000313" key="2">
    <source>
        <dbReference type="EMBL" id="KAF5777125.1"/>
    </source>
</evidence>
<evidence type="ECO:0000313" key="4">
    <source>
        <dbReference type="Proteomes" id="UP000215914"/>
    </source>
</evidence>
<feature type="transmembrane region" description="Helical" evidence="1">
    <location>
        <begin position="186"/>
        <end position="203"/>
    </location>
</feature>
<dbReference type="Proteomes" id="UP000215914">
    <property type="component" value="Chromosome 12"/>
</dbReference>
<feature type="transmembrane region" description="Helical" evidence="1">
    <location>
        <begin position="72"/>
        <end position="95"/>
    </location>
</feature>
<feature type="transmembrane region" description="Helical" evidence="1">
    <location>
        <begin position="240"/>
        <end position="260"/>
    </location>
</feature>
<reference evidence="3" key="2">
    <citation type="submission" date="2017-02" db="EMBL/GenBank/DDBJ databases">
        <title>Sunflower complete genome.</title>
        <authorList>
            <person name="Langlade N."/>
            <person name="Munos S."/>
        </authorList>
    </citation>
    <scope>NUCLEOTIDE SEQUENCE [LARGE SCALE GENOMIC DNA]</scope>
    <source>
        <tissue evidence="3">Leaves</tissue>
    </source>
</reference>
<dbReference type="PANTHER" id="PTHR33133:SF50">
    <property type="entry name" value="TRANSMEMBRANE PROTEIN"/>
    <property type="match status" value="1"/>
</dbReference>
<keyword evidence="1" id="KW-0472">Membrane</keyword>
<dbReference type="EMBL" id="MNCJ02000327">
    <property type="protein sequence ID" value="KAF5777125.1"/>
    <property type="molecule type" value="Genomic_DNA"/>
</dbReference>
<reference evidence="2" key="3">
    <citation type="submission" date="2020-06" db="EMBL/GenBank/DDBJ databases">
        <title>Helianthus annuus Genome sequencing and assembly Release 2.</title>
        <authorList>
            <person name="Gouzy J."/>
            <person name="Langlade N."/>
            <person name="Munos S."/>
        </authorList>
    </citation>
    <scope>NUCLEOTIDE SEQUENCE</scope>
    <source>
        <tissue evidence="2">Leaves</tissue>
    </source>
</reference>
<protein>
    <recommendedName>
        <fullName evidence="5">Transmembrane protein</fullName>
    </recommendedName>
</protein>
<organism evidence="3 4">
    <name type="scientific">Helianthus annuus</name>
    <name type="common">Common sunflower</name>
    <dbReference type="NCBI Taxonomy" id="4232"/>
    <lineage>
        <taxon>Eukaryota</taxon>
        <taxon>Viridiplantae</taxon>
        <taxon>Streptophyta</taxon>
        <taxon>Embryophyta</taxon>
        <taxon>Tracheophyta</taxon>
        <taxon>Spermatophyta</taxon>
        <taxon>Magnoliopsida</taxon>
        <taxon>eudicotyledons</taxon>
        <taxon>Gunneridae</taxon>
        <taxon>Pentapetalae</taxon>
        <taxon>asterids</taxon>
        <taxon>campanulids</taxon>
        <taxon>Asterales</taxon>
        <taxon>Asteraceae</taxon>
        <taxon>Asteroideae</taxon>
        <taxon>Heliantheae alliance</taxon>
        <taxon>Heliantheae</taxon>
        <taxon>Helianthus</taxon>
    </lineage>
</organism>
<dbReference type="InParanoid" id="A0A251SZU7"/>
<feature type="transmembrane region" description="Helical" evidence="1">
    <location>
        <begin position="215"/>
        <end position="234"/>
    </location>
</feature>
<gene>
    <name evidence="3" type="ORF">HannXRQ_Chr12g0361771</name>
    <name evidence="2" type="ORF">HanXRQr2_Chr12g0532011</name>
</gene>
<dbReference type="OMA" id="GIQFHYP"/>
<sequence>MELPQLHTFNFTGVLSESKRIILSRYTHFLTFSLLFLPLSFSLIITPTLNHHLCDQPFTIHHSDHQKHLTSYILYTLIIHILTLCAICTITYTTHHAFFNHPVNFLDTLKSLTFSFLPLAFTAIIAYVIIFLISITFFMLIATVLTLLHNVGFVIDYNSVHFMWFSAIMGAVLIAIVTYFHVEWSLAFVVVVVESKWGFVALMRSSYLVKGMRSVSLLVMLYFGVFGAFIVGMCSVNMRFVGFTMLGSFILMMFLLRITAANTVLYNYCKALHGELAIEVAEGFDYEYLSLNSDDEKVPHVVSVVAA</sequence>
<name>A0A251SZU7_HELAN</name>
<keyword evidence="1" id="KW-1133">Transmembrane helix</keyword>
<proteinExistence type="predicted"/>
<keyword evidence="1" id="KW-0812">Transmembrane</keyword>
<dbReference type="Gramene" id="mRNA:HanXRQr2_Chr12g0532011">
    <property type="protein sequence ID" value="CDS:HanXRQr2_Chr12g0532011.1"/>
    <property type="gene ID" value="HanXRQr2_Chr12g0532011"/>
</dbReference>
<evidence type="ECO:0000313" key="3">
    <source>
        <dbReference type="EMBL" id="OTG04395.1"/>
    </source>
</evidence>
<dbReference type="EMBL" id="CM007901">
    <property type="protein sequence ID" value="OTG04395.1"/>
    <property type="molecule type" value="Genomic_DNA"/>
</dbReference>